<protein>
    <submittedName>
        <fullName evidence="2">Uncharacterized protein</fullName>
    </submittedName>
</protein>
<proteinExistence type="predicted"/>
<feature type="transmembrane region" description="Helical" evidence="1">
    <location>
        <begin position="106"/>
        <end position="127"/>
    </location>
</feature>
<gene>
    <name evidence="2" type="ORF">C5Y93_25250</name>
</gene>
<evidence type="ECO:0000313" key="2">
    <source>
        <dbReference type="EMBL" id="PQO43025.1"/>
    </source>
</evidence>
<feature type="transmembrane region" description="Helical" evidence="1">
    <location>
        <begin position="74"/>
        <end position="94"/>
    </location>
</feature>
<dbReference type="EMBL" id="PUHZ01000024">
    <property type="protein sequence ID" value="PQO43025.1"/>
    <property type="molecule type" value="Genomic_DNA"/>
</dbReference>
<name>A0A2S8GEY1_9BACT</name>
<evidence type="ECO:0000256" key="1">
    <source>
        <dbReference type="SAM" id="Phobius"/>
    </source>
</evidence>
<dbReference type="Proteomes" id="UP000237819">
    <property type="component" value="Unassembled WGS sequence"/>
</dbReference>
<feature type="transmembrane region" description="Helical" evidence="1">
    <location>
        <begin position="46"/>
        <end position="68"/>
    </location>
</feature>
<sequence>MHETPPTEPPSTEPPARFQITLPLLFWWLFVVGLLLAYLRLLAATAGASLGGVLFLAAPAVGVAIVLWYDYDTWPGAAIMSLPPGALYVVGSLFDVNDLSKQSELLFAVLLVGSWSTLFGAVAMRLQRTAFDSLIELALLVLIIFAAFCYGLPTMV</sequence>
<organism evidence="2 3">
    <name type="scientific">Blastopirellula marina</name>
    <dbReference type="NCBI Taxonomy" id="124"/>
    <lineage>
        <taxon>Bacteria</taxon>
        <taxon>Pseudomonadati</taxon>
        <taxon>Planctomycetota</taxon>
        <taxon>Planctomycetia</taxon>
        <taxon>Pirellulales</taxon>
        <taxon>Pirellulaceae</taxon>
        <taxon>Blastopirellula</taxon>
    </lineage>
</organism>
<feature type="transmembrane region" description="Helical" evidence="1">
    <location>
        <begin position="133"/>
        <end position="152"/>
    </location>
</feature>
<comment type="caution">
    <text evidence="2">The sequence shown here is derived from an EMBL/GenBank/DDBJ whole genome shotgun (WGS) entry which is preliminary data.</text>
</comment>
<keyword evidence="1" id="KW-1133">Transmembrane helix</keyword>
<keyword evidence="1" id="KW-0472">Membrane</keyword>
<reference evidence="2 3" key="1">
    <citation type="submission" date="2018-02" db="EMBL/GenBank/DDBJ databases">
        <title>Comparative genomes isolates from brazilian mangrove.</title>
        <authorList>
            <person name="Araujo J.E."/>
            <person name="Taketani R.G."/>
            <person name="Silva M.C.P."/>
            <person name="Loureco M.V."/>
            <person name="Andreote F.D."/>
        </authorList>
    </citation>
    <scope>NUCLEOTIDE SEQUENCE [LARGE SCALE GENOMIC DNA]</scope>
    <source>
        <strain evidence="2 3">Nap-Phe MGV</strain>
    </source>
</reference>
<feature type="transmembrane region" description="Helical" evidence="1">
    <location>
        <begin position="20"/>
        <end position="39"/>
    </location>
</feature>
<keyword evidence="1" id="KW-0812">Transmembrane</keyword>
<dbReference type="AlphaFoldDB" id="A0A2S8GEY1"/>
<evidence type="ECO:0000313" key="3">
    <source>
        <dbReference type="Proteomes" id="UP000237819"/>
    </source>
</evidence>
<accession>A0A2S8GEY1</accession>
<dbReference type="RefSeq" id="WP_105338238.1">
    <property type="nucleotide sequence ID" value="NZ_PUHZ01000024.1"/>
</dbReference>